<dbReference type="PaxDb" id="2903-EOD23597"/>
<organism evidence="4 5">
    <name type="scientific">Emiliania huxleyi (strain CCMP1516)</name>
    <dbReference type="NCBI Taxonomy" id="280463"/>
    <lineage>
        <taxon>Eukaryota</taxon>
        <taxon>Haptista</taxon>
        <taxon>Haptophyta</taxon>
        <taxon>Prymnesiophyceae</taxon>
        <taxon>Isochrysidales</taxon>
        <taxon>Noelaerhabdaceae</taxon>
        <taxon>Emiliania</taxon>
    </lineage>
</organism>
<protein>
    <recommendedName>
        <fullName evidence="6">Mitotic checkpoint protein</fullName>
    </recommendedName>
</protein>
<reference evidence="4" key="2">
    <citation type="submission" date="2024-10" db="UniProtKB">
        <authorList>
            <consortium name="EnsemblProtists"/>
        </authorList>
    </citation>
    <scope>IDENTIFICATION</scope>
</reference>
<feature type="repeat" description="WD" evidence="3">
    <location>
        <begin position="242"/>
        <end position="267"/>
    </location>
</feature>
<keyword evidence="1 3" id="KW-0853">WD repeat</keyword>
<proteinExistence type="predicted"/>
<feature type="repeat" description="WD" evidence="3">
    <location>
        <begin position="88"/>
        <end position="125"/>
    </location>
</feature>
<dbReference type="PANTHER" id="PTHR10971">
    <property type="entry name" value="MRNA EXPORT FACTOR AND BUB3"/>
    <property type="match status" value="1"/>
</dbReference>
<dbReference type="STRING" id="2903.R1CLZ4"/>
<dbReference type="GeneID" id="17269142"/>
<dbReference type="HOGENOM" id="CLU_038526_0_0_1"/>
<evidence type="ECO:0000313" key="4">
    <source>
        <dbReference type="EnsemblProtists" id="EOD23597"/>
    </source>
</evidence>
<dbReference type="Gene3D" id="2.130.10.10">
    <property type="entry name" value="YVTN repeat-like/Quinoprotein amine dehydrogenase"/>
    <property type="match status" value="1"/>
</dbReference>
<evidence type="ECO:0000313" key="5">
    <source>
        <dbReference type="Proteomes" id="UP000013827"/>
    </source>
</evidence>
<dbReference type="InterPro" id="IPR001680">
    <property type="entry name" value="WD40_rpt"/>
</dbReference>
<evidence type="ECO:0000256" key="2">
    <source>
        <dbReference type="ARBA" id="ARBA00022737"/>
    </source>
</evidence>
<dbReference type="Pfam" id="PF00400">
    <property type="entry name" value="WD40"/>
    <property type="match status" value="3"/>
</dbReference>
<dbReference type="RefSeq" id="XP_005776026.1">
    <property type="nucleotide sequence ID" value="XM_005775969.1"/>
</dbReference>
<reference evidence="5" key="1">
    <citation type="journal article" date="2013" name="Nature">
        <title>Pan genome of the phytoplankton Emiliania underpins its global distribution.</title>
        <authorList>
            <person name="Read B.A."/>
            <person name="Kegel J."/>
            <person name="Klute M.J."/>
            <person name="Kuo A."/>
            <person name="Lefebvre S.C."/>
            <person name="Maumus F."/>
            <person name="Mayer C."/>
            <person name="Miller J."/>
            <person name="Monier A."/>
            <person name="Salamov A."/>
            <person name="Young J."/>
            <person name="Aguilar M."/>
            <person name="Claverie J.M."/>
            <person name="Frickenhaus S."/>
            <person name="Gonzalez K."/>
            <person name="Herman E.K."/>
            <person name="Lin Y.C."/>
            <person name="Napier J."/>
            <person name="Ogata H."/>
            <person name="Sarno A.F."/>
            <person name="Shmutz J."/>
            <person name="Schroeder D."/>
            <person name="de Vargas C."/>
            <person name="Verret F."/>
            <person name="von Dassow P."/>
            <person name="Valentin K."/>
            <person name="Van de Peer Y."/>
            <person name="Wheeler G."/>
            <person name="Dacks J.B."/>
            <person name="Delwiche C.F."/>
            <person name="Dyhrman S.T."/>
            <person name="Glockner G."/>
            <person name="John U."/>
            <person name="Richards T."/>
            <person name="Worden A.Z."/>
            <person name="Zhang X."/>
            <person name="Grigoriev I.V."/>
            <person name="Allen A.E."/>
            <person name="Bidle K."/>
            <person name="Borodovsky M."/>
            <person name="Bowler C."/>
            <person name="Brownlee C."/>
            <person name="Cock J.M."/>
            <person name="Elias M."/>
            <person name="Gladyshev V.N."/>
            <person name="Groth M."/>
            <person name="Guda C."/>
            <person name="Hadaegh A."/>
            <person name="Iglesias-Rodriguez M.D."/>
            <person name="Jenkins J."/>
            <person name="Jones B.M."/>
            <person name="Lawson T."/>
            <person name="Leese F."/>
            <person name="Lindquist E."/>
            <person name="Lobanov A."/>
            <person name="Lomsadze A."/>
            <person name="Malik S.B."/>
            <person name="Marsh M.E."/>
            <person name="Mackinder L."/>
            <person name="Mock T."/>
            <person name="Mueller-Roeber B."/>
            <person name="Pagarete A."/>
            <person name="Parker M."/>
            <person name="Probert I."/>
            <person name="Quesneville H."/>
            <person name="Raines C."/>
            <person name="Rensing S.A."/>
            <person name="Riano-Pachon D.M."/>
            <person name="Richier S."/>
            <person name="Rokitta S."/>
            <person name="Shiraiwa Y."/>
            <person name="Soanes D.M."/>
            <person name="van der Giezen M."/>
            <person name="Wahlund T.M."/>
            <person name="Williams B."/>
            <person name="Wilson W."/>
            <person name="Wolfe G."/>
            <person name="Wurch L.L."/>
        </authorList>
    </citation>
    <scope>NUCLEOTIDE SEQUENCE</scope>
</reference>
<dbReference type="InterPro" id="IPR036322">
    <property type="entry name" value="WD40_repeat_dom_sf"/>
</dbReference>
<dbReference type="SMART" id="SM00320">
    <property type="entry name" value="WD40"/>
    <property type="match status" value="5"/>
</dbReference>
<dbReference type="KEGG" id="ehx:EMIHUDRAFT_74365"/>
<evidence type="ECO:0000256" key="1">
    <source>
        <dbReference type="ARBA" id="ARBA00022574"/>
    </source>
</evidence>
<dbReference type="AlphaFoldDB" id="A0A0D3JJB2"/>
<dbReference type="Proteomes" id="UP000013827">
    <property type="component" value="Unassembled WGS sequence"/>
</dbReference>
<dbReference type="InterPro" id="IPR015943">
    <property type="entry name" value="WD40/YVTN_repeat-like_dom_sf"/>
</dbReference>
<dbReference type="EnsemblProtists" id="EOD23597">
    <property type="protein sequence ID" value="EOD23597"/>
    <property type="gene ID" value="EMIHUDRAFT_74365"/>
</dbReference>
<evidence type="ECO:0000256" key="3">
    <source>
        <dbReference type="PROSITE-ProRule" id="PRU00221"/>
    </source>
</evidence>
<accession>A0A0D3JJB2</accession>
<sequence length="335" mass="35333">MSEYALSDPPTDGVTAVRFGPTGDSLAVTSWDAALRLYDVASADVVVRLPQPAPLLDVDFVDAGSVLSGATDGGLRLHGLETGVERVLGWHASGVRCVRFCGAVGAGVSGSWDRSLKLWDVRTAEACVGTYAQPDKVFALCVGAPGAPPPPAPLVVVATAARHVHLLDLRRPSEPLQRRESALKCQTRAVAQMPGGLGYALGSVEGRVAVEYVDPSAEAQARKYAFKCHRTVVDGVGTAFPVNAICYHPRHGTFATGGCDGHVNVWDGANKKRLCQLPRKPTSVAALAFSADGSRLAVAASYTYEMGERERAPDAVYVRTVAEAEVKPKAKRGDS</sequence>
<keyword evidence="5" id="KW-1185">Reference proteome</keyword>
<name>A0A0D3JJB2_EMIH1</name>
<dbReference type="eggNOG" id="KOG1036">
    <property type="taxonomic scope" value="Eukaryota"/>
</dbReference>
<dbReference type="SUPFAM" id="SSF50978">
    <property type="entry name" value="WD40 repeat-like"/>
    <property type="match status" value="1"/>
</dbReference>
<keyword evidence="2" id="KW-0677">Repeat</keyword>
<evidence type="ECO:0008006" key="6">
    <source>
        <dbReference type="Google" id="ProtNLM"/>
    </source>
</evidence>
<dbReference type="PROSITE" id="PS50082">
    <property type="entry name" value="WD_REPEATS_2"/>
    <property type="match status" value="2"/>
</dbReference>